<comment type="caution">
    <text evidence="1">The sequence shown here is derived from an EMBL/GenBank/DDBJ whole genome shotgun (WGS) entry which is preliminary data.</text>
</comment>
<proteinExistence type="predicted"/>
<dbReference type="Proteomes" id="UP000610966">
    <property type="component" value="Unassembled WGS sequence"/>
</dbReference>
<sequence length="143" mass="16294">MPELAGAPRRTAAEILAIWPSATVTVDPSYYGGPLFMVLKEWEDSLPAEPSAPTADDLDDGFNEEDWYAYKYNERRIPLHLATDECHRRVGAGRDRRTLRRPRRRIRDRLLAWSFDGACHLLSERCVSETARACLVHAACLRP</sequence>
<protein>
    <submittedName>
        <fullName evidence="1">Uncharacterized protein</fullName>
    </submittedName>
</protein>
<gene>
    <name evidence="1" type="ORF">Mth01_42600</name>
</gene>
<dbReference type="EMBL" id="BOOG01000043">
    <property type="protein sequence ID" value="GIH72007.1"/>
    <property type="molecule type" value="Genomic_DNA"/>
</dbReference>
<dbReference type="AlphaFoldDB" id="A0A8J3RA94"/>
<name>A0A8J3RA94_9ACTN</name>
<dbReference type="RefSeq" id="WP_204017682.1">
    <property type="nucleotide sequence ID" value="NZ_BOOG01000043.1"/>
</dbReference>
<accession>A0A8J3RA94</accession>
<evidence type="ECO:0000313" key="2">
    <source>
        <dbReference type="Proteomes" id="UP000610966"/>
    </source>
</evidence>
<keyword evidence="2" id="KW-1185">Reference proteome</keyword>
<evidence type="ECO:0000313" key="1">
    <source>
        <dbReference type="EMBL" id="GIH72007.1"/>
    </source>
</evidence>
<organism evidence="1 2">
    <name type="scientific">Sphaerimonospora thailandensis</name>
    <dbReference type="NCBI Taxonomy" id="795644"/>
    <lineage>
        <taxon>Bacteria</taxon>
        <taxon>Bacillati</taxon>
        <taxon>Actinomycetota</taxon>
        <taxon>Actinomycetes</taxon>
        <taxon>Streptosporangiales</taxon>
        <taxon>Streptosporangiaceae</taxon>
        <taxon>Sphaerimonospora</taxon>
    </lineage>
</organism>
<reference evidence="1" key="1">
    <citation type="submission" date="2021-01" db="EMBL/GenBank/DDBJ databases">
        <title>Whole genome shotgun sequence of Sphaerimonospora thailandensis NBRC 107569.</title>
        <authorList>
            <person name="Komaki H."/>
            <person name="Tamura T."/>
        </authorList>
    </citation>
    <scope>NUCLEOTIDE SEQUENCE</scope>
    <source>
        <strain evidence="1">NBRC 107569</strain>
    </source>
</reference>